<protein>
    <recommendedName>
        <fullName evidence="2">Protein kinase domain-containing protein</fullName>
    </recommendedName>
</protein>
<accession>A0A8J2P3F9</accession>
<reference evidence="3" key="1">
    <citation type="submission" date="2021-06" db="EMBL/GenBank/DDBJ databases">
        <authorList>
            <person name="Hodson N. C."/>
            <person name="Mongue J. A."/>
            <person name="Jaron S. K."/>
        </authorList>
    </citation>
    <scope>NUCLEOTIDE SEQUENCE</scope>
</reference>
<dbReference type="PROSITE" id="PS50088">
    <property type="entry name" value="ANK_REPEAT"/>
    <property type="match status" value="2"/>
</dbReference>
<sequence>MGQARVCSGEIEWVKWCREGNLLQVRLWLEDTENDLNQGDDHGFSPLHWAAKYGQHKIAELLIHRGARVNVVNKGDDTPLHLSAAHGHHDVARLLLQNRAEINAINEHGNTALHYATFWGYADLADDLVSKFGALVSVTNKDGDTPLDKCKGALSVRLHDRAVEAGQDLKKIPYKDQSWLGLKTHRSRDATLSRHKGINVKDLALTQQLSESPSSQTWKGRFQGNEIVAKILILRECTPRISRDFNEEFPKLRIFSHPNILPVIGGCNAPPDLVVISQCMPFGSLYNVLHQSSNIVVDSAQALRFALDIARGMAYFHNLEKFVPNYYLNSYHVMIDEDLSARISMSDAKFSFQDKGKYYHPAWMSPEALQKKQSDINTKAADMWSFAIILWELSTRNVPFADLSPMEAGMKIALESLRVPIPPGTSPHMAKLIRICMNEDPGKRPSFDMIVPIVEKISTDTISTVIKQVRE</sequence>
<dbReference type="GO" id="GO:0034446">
    <property type="term" value="P:substrate adhesion-dependent cell spreading"/>
    <property type="evidence" value="ECO:0007669"/>
    <property type="project" value="TreeGrafter"/>
</dbReference>
<dbReference type="InterPro" id="IPR001245">
    <property type="entry name" value="Ser-Thr/Tyr_kinase_cat_dom"/>
</dbReference>
<dbReference type="PANTHER" id="PTHR44329:SF57">
    <property type="entry name" value="INTEGRIN-LINKED PROTEIN KINASE"/>
    <property type="match status" value="1"/>
</dbReference>
<dbReference type="FunFam" id="1.25.40.20:FF:000050">
    <property type="entry name" value="integrin-linked protein kinase"/>
    <property type="match status" value="1"/>
</dbReference>
<dbReference type="OrthoDB" id="6718656at2759"/>
<feature type="domain" description="Protein kinase" evidence="2">
    <location>
        <begin position="203"/>
        <end position="457"/>
    </location>
</feature>
<dbReference type="InterPro" id="IPR000719">
    <property type="entry name" value="Prot_kinase_dom"/>
</dbReference>
<evidence type="ECO:0000313" key="4">
    <source>
        <dbReference type="Proteomes" id="UP000708208"/>
    </source>
</evidence>
<dbReference type="GO" id="GO:0007229">
    <property type="term" value="P:integrin-mediated signaling pathway"/>
    <property type="evidence" value="ECO:0007669"/>
    <property type="project" value="TreeGrafter"/>
</dbReference>
<dbReference type="GO" id="GO:0004674">
    <property type="term" value="F:protein serine/threonine kinase activity"/>
    <property type="evidence" value="ECO:0007669"/>
    <property type="project" value="TreeGrafter"/>
</dbReference>
<name>A0A8J2P3F9_9HEXA</name>
<organism evidence="3 4">
    <name type="scientific">Allacma fusca</name>
    <dbReference type="NCBI Taxonomy" id="39272"/>
    <lineage>
        <taxon>Eukaryota</taxon>
        <taxon>Metazoa</taxon>
        <taxon>Ecdysozoa</taxon>
        <taxon>Arthropoda</taxon>
        <taxon>Hexapoda</taxon>
        <taxon>Collembola</taxon>
        <taxon>Symphypleona</taxon>
        <taxon>Sminthuridae</taxon>
        <taxon>Allacma</taxon>
    </lineage>
</organism>
<dbReference type="GO" id="GO:0005524">
    <property type="term" value="F:ATP binding"/>
    <property type="evidence" value="ECO:0007669"/>
    <property type="project" value="InterPro"/>
</dbReference>
<dbReference type="SMART" id="SM00248">
    <property type="entry name" value="ANK"/>
    <property type="match status" value="3"/>
</dbReference>
<dbReference type="GO" id="GO:0007160">
    <property type="term" value="P:cell-matrix adhesion"/>
    <property type="evidence" value="ECO:0007669"/>
    <property type="project" value="TreeGrafter"/>
</dbReference>
<dbReference type="PROSITE" id="PS50297">
    <property type="entry name" value="ANK_REP_REGION"/>
    <property type="match status" value="2"/>
</dbReference>
<dbReference type="Proteomes" id="UP000708208">
    <property type="component" value="Unassembled WGS sequence"/>
</dbReference>
<dbReference type="EMBL" id="CAJVCH010091277">
    <property type="protein sequence ID" value="CAG7722645.1"/>
    <property type="molecule type" value="Genomic_DNA"/>
</dbReference>
<evidence type="ECO:0000313" key="3">
    <source>
        <dbReference type="EMBL" id="CAG7722645.1"/>
    </source>
</evidence>
<feature type="repeat" description="ANK" evidence="1">
    <location>
        <begin position="42"/>
        <end position="74"/>
    </location>
</feature>
<dbReference type="PANTHER" id="PTHR44329">
    <property type="entry name" value="SERINE/THREONINE-PROTEIN KINASE TNNI3K-RELATED"/>
    <property type="match status" value="1"/>
</dbReference>
<feature type="repeat" description="ANK" evidence="1">
    <location>
        <begin position="75"/>
        <end position="107"/>
    </location>
</feature>
<evidence type="ECO:0000256" key="1">
    <source>
        <dbReference type="PROSITE-ProRule" id="PRU00023"/>
    </source>
</evidence>
<dbReference type="PROSITE" id="PS50011">
    <property type="entry name" value="PROTEIN_KINASE_DOM"/>
    <property type="match status" value="1"/>
</dbReference>
<keyword evidence="4" id="KW-1185">Reference proteome</keyword>
<comment type="caution">
    <text evidence="3">The sequence shown here is derived from an EMBL/GenBank/DDBJ whole genome shotgun (WGS) entry which is preliminary data.</text>
</comment>
<dbReference type="AlphaFoldDB" id="A0A8J2P3F9"/>
<dbReference type="InterPro" id="IPR051681">
    <property type="entry name" value="Ser/Thr_Kinases-Pseudokinases"/>
</dbReference>
<dbReference type="GO" id="GO:0005925">
    <property type="term" value="C:focal adhesion"/>
    <property type="evidence" value="ECO:0007669"/>
    <property type="project" value="TreeGrafter"/>
</dbReference>
<proteinExistence type="predicted"/>
<dbReference type="GO" id="GO:0001725">
    <property type="term" value="C:stress fiber"/>
    <property type="evidence" value="ECO:0007669"/>
    <property type="project" value="TreeGrafter"/>
</dbReference>
<dbReference type="InterPro" id="IPR002110">
    <property type="entry name" value="Ankyrin_rpt"/>
</dbReference>
<dbReference type="PIRSF" id="PIRSF000654">
    <property type="entry name" value="Integrin-linked_kinase"/>
    <property type="match status" value="1"/>
</dbReference>
<dbReference type="Pfam" id="PF12796">
    <property type="entry name" value="Ank_2"/>
    <property type="match status" value="1"/>
</dbReference>
<dbReference type="Pfam" id="PF07714">
    <property type="entry name" value="PK_Tyr_Ser-Thr"/>
    <property type="match status" value="1"/>
</dbReference>
<dbReference type="FunFam" id="3.30.200.20:FF:000245">
    <property type="entry name" value="Integrin-linked protein kinase"/>
    <property type="match status" value="1"/>
</dbReference>
<evidence type="ECO:0000259" key="2">
    <source>
        <dbReference type="PROSITE" id="PS50011"/>
    </source>
</evidence>
<gene>
    <name evidence="3" type="ORF">AFUS01_LOCUS11772</name>
</gene>
<keyword evidence="1" id="KW-0040">ANK repeat</keyword>